<dbReference type="EMBL" id="WIXP02000009">
    <property type="protein sequence ID" value="KAF6204767.1"/>
    <property type="molecule type" value="Genomic_DNA"/>
</dbReference>
<sequence>MAQRILDTYPDLLGTLLPFGEDFLLIGTISVNWEILVDSATYPRYFAPDSTALVGNLAQRILDTSTYLLPHWIY</sequence>
<evidence type="ECO:0000313" key="2">
    <source>
        <dbReference type="Proteomes" id="UP000466442"/>
    </source>
</evidence>
<accession>A0A6A4JU44</accession>
<evidence type="ECO:0000313" key="1">
    <source>
        <dbReference type="EMBL" id="KAF6204767.1"/>
    </source>
</evidence>
<keyword evidence="2" id="KW-1185">Reference proteome</keyword>
<reference evidence="1" key="1">
    <citation type="journal article" date="2021" name="Mol. Ecol. Resour.">
        <title>Apolygus lucorum genome provides insights into omnivorousness and mesophyll feeding.</title>
        <authorList>
            <person name="Liu Y."/>
            <person name="Liu H."/>
            <person name="Wang H."/>
            <person name="Huang T."/>
            <person name="Liu B."/>
            <person name="Yang B."/>
            <person name="Yin L."/>
            <person name="Li B."/>
            <person name="Zhang Y."/>
            <person name="Zhang S."/>
            <person name="Jiang F."/>
            <person name="Zhang X."/>
            <person name="Ren Y."/>
            <person name="Wang B."/>
            <person name="Wang S."/>
            <person name="Lu Y."/>
            <person name="Wu K."/>
            <person name="Fan W."/>
            <person name="Wang G."/>
        </authorList>
    </citation>
    <scope>NUCLEOTIDE SEQUENCE</scope>
    <source>
        <strain evidence="1">12Hb</strain>
    </source>
</reference>
<dbReference type="Proteomes" id="UP000466442">
    <property type="component" value="Linkage Group LG9"/>
</dbReference>
<comment type="caution">
    <text evidence="1">The sequence shown here is derived from an EMBL/GenBank/DDBJ whole genome shotgun (WGS) entry which is preliminary data.</text>
</comment>
<protein>
    <submittedName>
        <fullName evidence="1">Uncharacterized protein</fullName>
    </submittedName>
</protein>
<gene>
    <name evidence="1" type="ORF">GE061_018929</name>
</gene>
<dbReference type="AlphaFoldDB" id="A0A6A4JU44"/>
<organism evidence="1 2">
    <name type="scientific">Apolygus lucorum</name>
    <name type="common">Small green plant bug</name>
    <name type="synonym">Lygocoris lucorum</name>
    <dbReference type="NCBI Taxonomy" id="248454"/>
    <lineage>
        <taxon>Eukaryota</taxon>
        <taxon>Metazoa</taxon>
        <taxon>Ecdysozoa</taxon>
        <taxon>Arthropoda</taxon>
        <taxon>Hexapoda</taxon>
        <taxon>Insecta</taxon>
        <taxon>Pterygota</taxon>
        <taxon>Neoptera</taxon>
        <taxon>Paraneoptera</taxon>
        <taxon>Hemiptera</taxon>
        <taxon>Heteroptera</taxon>
        <taxon>Panheteroptera</taxon>
        <taxon>Cimicomorpha</taxon>
        <taxon>Miridae</taxon>
        <taxon>Mirini</taxon>
        <taxon>Apolygus</taxon>
    </lineage>
</organism>
<name>A0A6A4JU44_APOLU</name>
<proteinExistence type="predicted"/>